<sequence>MEEVGTILLLASWSVSNQGFWIQVYLQRLRGSTVLQYNREHLEREERNNAFMCCVVSLERRSVSTSSNPAISRLCSSFFKLPCSVWSSLQGEQKKMKDMMKKKMMKKIEREKEKMMKKKMMKNKIKKMKKIKKKKNQHQFSLLSFLGRSSGERQKLWNGSQQIWQNII</sequence>
<reference evidence="1 2" key="1">
    <citation type="submission" date="2019-03" db="EMBL/GenBank/DDBJ databases">
        <title>First draft genome of Liparis tanakae, snailfish: a comprehensive survey of snailfish specific genes.</title>
        <authorList>
            <person name="Kim W."/>
            <person name="Song I."/>
            <person name="Jeong J.-H."/>
            <person name="Kim D."/>
            <person name="Kim S."/>
            <person name="Ryu S."/>
            <person name="Song J.Y."/>
            <person name="Lee S.K."/>
        </authorList>
    </citation>
    <scope>NUCLEOTIDE SEQUENCE [LARGE SCALE GENOMIC DNA]</scope>
    <source>
        <tissue evidence="1">Muscle</tissue>
    </source>
</reference>
<gene>
    <name evidence="1" type="ORF">EYF80_025986</name>
</gene>
<evidence type="ECO:0000313" key="1">
    <source>
        <dbReference type="EMBL" id="TNN63784.1"/>
    </source>
</evidence>
<dbReference type="AlphaFoldDB" id="A0A4Z2HFT7"/>
<accession>A0A4Z2HFT7</accession>
<protein>
    <submittedName>
        <fullName evidence="1">Uncharacterized protein</fullName>
    </submittedName>
</protein>
<dbReference type="Proteomes" id="UP000314294">
    <property type="component" value="Unassembled WGS sequence"/>
</dbReference>
<organism evidence="1 2">
    <name type="scientific">Liparis tanakae</name>
    <name type="common">Tanaka's snailfish</name>
    <dbReference type="NCBI Taxonomy" id="230148"/>
    <lineage>
        <taxon>Eukaryota</taxon>
        <taxon>Metazoa</taxon>
        <taxon>Chordata</taxon>
        <taxon>Craniata</taxon>
        <taxon>Vertebrata</taxon>
        <taxon>Euteleostomi</taxon>
        <taxon>Actinopterygii</taxon>
        <taxon>Neopterygii</taxon>
        <taxon>Teleostei</taxon>
        <taxon>Neoteleostei</taxon>
        <taxon>Acanthomorphata</taxon>
        <taxon>Eupercaria</taxon>
        <taxon>Perciformes</taxon>
        <taxon>Cottioidei</taxon>
        <taxon>Cottales</taxon>
        <taxon>Liparidae</taxon>
        <taxon>Liparis</taxon>
    </lineage>
</organism>
<comment type="caution">
    <text evidence="1">The sequence shown here is derived from an EMBL/GenBank/DDBJ whole genome shotgun (WGS) entry which is preliminary data.</text>
</comment>
<keyword evidence="2" id="KW-1185">Reference proteome</keyword>
<evidence type="ECO:0000313" key="2">
    <source>
        <dbReference type="Proteomes" id="UP000314294"/>
    </source>
</evidence>
<proteinExistence type="predicted"/>
<dbReference type="EMBL" id="SRLO01000266">
    <property type="protein sequence ID" value="TNN63784.1"/>
    <property type="molecule type" value="Genomic_DNA"/>
</dbReference>
<name>A0A4Z2HFT7_9TELE</name>